<accession>A0A5B7FD69</accession>
<proteinExistence type="predicted"/>
<dbReference type="AlphaFoldDB" id="A0A5B7FD69"/>
<comment type="caution">
    <text evidence="2">The sequence shown here is derived from an EMBL/GenBank/DDBJ whole genome shotgun (WGS) entry which is preliminary data.</text>
</comment>
<evidence type="ECO:0000313" key="3">
    <source>
        <dbReference type="Proteomes" id="UP000324222"/>
    </source>
</evidence>
<reference evidence="2 3" key="1">
    <citation type="submission" date="2019-05" db="EMBL/GenBank/DDBJ databases">
        <title>Another draft genome of Portunus trituberculatus and its Hox gene families provides insights of decapod evolution.</title>
        <authorList>
            <person name="Jeong J.-H."/>
            <person name="Song I."/>
            <person name="Kim S."/>
            <person name="Choi T."/>
            <person name="Kim D."/>
            <person name="Ryu S."/>
            <person name="Kim W."/>
        </authorList>
    </citation>
    <scope>NUCLEOTIDE SEQUENCE [LARGE SCALE GENOMIC DNA]</scope>
    <source>
        <tissue evidence="2">Muscle</tissue>
    </source>
</reference>
<feature type="signal peptide" evidence="1">
    <location>
        <begin position="1"/>
        <end position="33"/>
    </location>
</feature>
<evidence type="ECO:0000256" key="1">
    <source>
        <dbReference type="SAM" id="SignalP"/>
    </source>
</evidence>
<keyword evidence="3" id="KW-1185">Reference proteome</keyword>
<keyword evidence="1" id="KW-0732">Signal</keyword>
<evidence type="ECO:0008006" key="4">
    <source>
        <dbReference type="Google" id="ProtNLM"/>
    </source>
</evidence>
<organism evidence="2 3">
    <name type="scientific">Portunus trituberculatus</name>
    <name type="common">Swimming crab</name>
    <name type="synonym">Neptunus trituberculatus</name>
    <dbReference type="NCBI Taxonomy" id="210409"/>
    <lineage>
        <taxon>Eukaryota</taxon>
        <taxon>Metazoa</taxon>
        <taxon>Ecdysozoa</taxon>
        <taxon>Arthropoda</taxon>
        <taxon>Crustacea</taxon>
        <taxon>Multicrustacea</taxon>
        <taxon>Malacostraca</taxon>
        <taxon>Eumalacostraca</taxon>
        <taxon>Eucarida</taxon>
        <taxon>Decapoda</taxon>
        <taxon>Pleocyemata</taxon>
        <taxon>Brachyura</taxon>
        <taxon>Eubrachyura</taxon>
        <taxon>Portunoidea</taxon>
        <taxon>Portunidae</taxon>
        <taxon>Portuninae</taxon>
        <taxon>Portunus</taxon>
    </lineage>
</organism>
<dbReference type="Proteomes" id="UP000324222">
    <property type="component" value="Unassembled WGS sequence"/>
</dbReference>
<feature type="chain" id="PRO_5022997130" description="Secreted protein" evidence="1">
    <location>
        <begin position="34"/>
        <end position="113"/>
    </location>
</feature>
<dbReference type="EMBL" id="VSRR010005856">
    <property type="protein sequence ID" value="MPC43497.1"/>
    <property type="molecule type" value="Genomic_DNA"/>
</dbReference>
<evidence type="ECO:0000313" key="2">
    <source>
        <dbReference type="EMBL" id="MPC43497.1"/>
    </source>
</evidence>
<protein>
    <recommendedName>
        <fullName evidence="4">Secreted protein</fullName>
    </recommendedName>
</protein>
<name>A0A5B7FD69_PORTR</name>
<sequence length="113" mass="12537">MTLFSAHPGHADTSLLFVSVLLCVVYHQDDVHSNEVQRTWPLTLKSLPGIARSGDFRVDFIGATKSSSPTRRHSGLLGSPLPIGGRHLKVEETLRRYVHRLTTSRVGPNFSFT</sequence>
<gene>
    <name evidence="2" type="ORF">E2C01_037145</name>
</gene>